<feature type="region of interest" description="Disordered" evidence="1">
    <location>
        <begin position="15"/>
        <end position="47"/>
    </location>
</feature>
<dbReference type="RefSeq" id="WP_425344855.1">
    <property type="nucleotide sequence ID" value="NZ_JBGUBD010000003.1"/>
</dbReference>
<dbReference type="InterPro" id="IPR021345">
    <property type="entry name" value="DUF2961"/>
</dbReference>
<protein>
    <submittedName>
        <fullName evidence="2">Glycoside hydrolase family 172 protein</fullName>
    </submittedName>
</protein>
<dbReference type="Proteomes" id="UP001575105">
    <property type="component" value="Unassembled WGS sequence"/>
</dbReference>
<evidence type="ECO:0000313" key="2">
    <source>
        <dbReference type="EMBL" id="MFA9477931.1"/>
    </source>
</evidence>
<keyword evidence="3" id="KW-1185">Reference proteome</keyword>
<evidence type="ECO:0000313" key="3">
    <source>
        <dbReference type="Proteomes" id="UP001575105"/>
    </source>
</evidence>
<proteinExistence type="predicted"/>
<accession>A0ABV4U2X0</accession>
<comment type="caution">
    <text evidence="2">The sequence shown here is derived from an EMBL/GenBank/DDBJ whole genome shotgun (WGS) entry which is preliminary data.</text>
</comment>
<dbReference type="GO" id="GO:0016787">
    <property type="term" value="F:hydrolase activity"/>
    <property type="evidence" value="ECO:0007669"/>
    <property type="project" value="UniProtKB-KW"/>
</dbReference>
<evidence type="ECO:0000256" key="1">
    <source>
        <dbReference type="SAM" id="MobiDB-lite"/>
    </source>
</evidence>
<dbReference type="Gene3D" id="2.60.120.1390">
    <property type="match status" value="1"/>
</dbReference>
<reference evidence="2 3" key="1">
    <citation type="submission" date="2024-08" db="EMBL/GenBank/DDBJ databases">
        <title>Whole-genome sequencing of halo(alkali)philic microorganisms from hypersaline lakes.</title>
        <authorList>
            <person name="Sorokin D.Y."/>
            <person name="Merkel A.Y."/>
            <person name="Messina E."/>
            <person name="Yakimov M."/>
        </authorList>
    </citation>
    <scope>NUCLEOTIDE SEQUENCE [LARGE SCALE GENOMIC DNA]</scope>
    <source>
        <strain evidence="2 3">AB-hyl4</strain>
    </source>
</reference>
<dbReference type="EMBL" id="JBGUBD010000003">
    <property type="protein sequence ID" value="MFA9477931.1"/>
    <property type="molecule type" value="Genomic_DNA"/>
</dbReference>
<gene>
    <name evidence="2" type="ORF">ACERK3_06425</name>
</gene>
<name>A0ABV4U2X0_9BACT</name>
<keyword evidence="2" id="KW-0378">Hydrolase</keyword>
<dbReference type="Pfam" id="PF11175">
    <property type="entry name" value="DUF2961"/>
    <property type="match status" value="1"/>
</dbReference>
<sequence length="372" mass="42221">MTPFNGLAVDMSNLHRVSDARTRSITPENPDGSKGRGGMAEPTDPDSCARELGRGWKVRPNVRIQPGETHTIADIEGPGAVQSIWMTPTGPWRFSILRIYWDGQQQPSVECPLGDFFACGWNRFAQVTSLAVCVNPGRGFNCYWTMPFRKRCRITMENIGFEAMTLFYQVNYALNDVPDDTAYFHAQFRRVNPLPYKQVYTVLDGVKGKGHYVGTYMAWGVNNSGWWGEGEVKFYLDGDLGEGQDVAEHGGDAYPTLCGTGTEDYFCGAYNFEDRQTRQYLTFSTPYAGLPQILRPDGAYQSQQRFSMYRWHIPDPIRFEQDIAVTVQALGWRSQQRYLALQDDIASVAYWYQQLPTAPFPELPARDMLEII</sequence>
<organism evidence="2 3">
    <name type="scientific">Natronomicrosphaera hydrolytica</name>
    <dbReference type="NCBI Taxonomy" id="3242702"/>
    <lineage>
        <taxon>Bacteria</taxon>
        <taxon>Pseudomonadati</taxon>
        <taxon>Planctomycetota</taxon>
        <taxon>Phycisphaerae</taxon>
        <taxon>Phycisphaerales</taxon>
        <taxon>Phycisphaeraceae</taxon>
        <taxon>Natronomicrosphaera</taxon>
    </lineage>
</organism>